<feature type="non-terminal residue" evidence="2">
    <location>
        <position position="1"/>
    </location>
</feature>
<proteinExistence type="predicted"/>
<dbReference type="Proteomes" id="UP000824890">
    <property type="component" value="Unassembled WGS sequence"/>
</dbReference>
<accession>A0ABQ7YAC7</accession>
<gene>
    <name evidence="2" type="ORF">HID58_082402</name>
</gene>
<sequence length="99" mass="10974">VDSTNMQHRNRASKRKKSTRCSNLKGSWGLHAASGGLWNADAKHACITRPWNHSPSHIFPKTRLSKTVIARTAAASASKLDRREGYVFPPNQVTVLCHP</sequence>
<protein>
    <submittedName>
        <fullName evidence="2">Uncharacterized protein</fullName>
    </submittedName>
</protein>
<evidence type="ECO:0000313" key="3">
    <source>
        <dbReference type="Proteomes" id="UP000824890"/>
    </source>
</evidence>
<name>A0ABQ7YAC7_BRANA</name>
<organism evidence="2 3">
    <name type="scientific">Brassica napus</name>
    <name type="common">Rape</name>
    <dbReference type="NCBI Taxonomy" id="3708"/>
    <lineage>
        <taxon>Eukaryota</taxon>
        <taxon>Viridiplantae</taxon>
        <taxon>Streptophyta</taxon>
        <taxon>Embryophyta</taxon>
        <taxon>Tracheophyta</taxon>
        <taxon>Spermatophyta</taxon>
        <taxon>Magnoliopsida</taxon>
        <taxon>eudicotyledons</taxon>
        <taxon>Gunneridae</taxon>
        <taxon>Pentapetalae</taxon>
        <taxon>rosids</taxon>
        <taxon>malvids</taxon>
        <taxon>Brassicales</taxon>
        <taxon>Brassicaceae</taxon>
        <taxon>Brassiceae</taxon>
        <taxon>Brassica</taxon>
    </lineage>
</organism>
<feature type="compositionally biased region" description="Basic residues" evidence="1">
    <location>
        <begin position="8"/>
        <end position="19"/>
    </location>
</feature>
<feature type="region of interest" description="Disordered" evidence="1">
    <location>
        <begin position="1"/>
        <end position="22"/>
    </location>
</feature>
<dbReference type="EMBL" id="JAGKQM010000018">
    <property type="protein sequence ID" value="KAH0865191.1"/>
    <property type="molecule type" value="Genomic_DNA"/>
</dbReference>
<keyword evidence="3" id="KW-1185">Reference proteome</keyword>
<reference evidence="2 3" key="1">
    <citation type="submission" date="2021-05" db="EMBL/GenBank/DDBJ databases">
        <title>Genome Assembly of Synthetic Allotetraploid Brassica napus Reveals Homoeologous Exchanges between Subgenomes.</title>
        <authorList>
            <person name="Davis J.T."/>
        </authorList>
    </citation>
    <scope>NUCLEOTIDE SEQUENCE [LARGE SCALE GENOMIC DNA]</scope>
    <source>
        <strain evidence="3">cv. Da-Ae</strain>
        <tissue evidence="2">Seedling</tissue>
    </source>
</reference>
<evidence type="ECO:0000256" key="1">
    <source>
        <dbReference type="SAM" id="MobiDB-lite"/>
    </source>
</evidence>
<comment type="caution">
    <text evidence="2">The sequence shown here is derived from an EMBL/GenBank/DDBJ whole genome shotgun (WGS) entry which is preliminary data.</text>
</comment>
<evidence type="ECO:0000313" key="2">
    <source>
        <dbReference type="EMBL" id="KAH0865191.1"/>
    </source>
</evidence>